<name>A0A6P7FU25_DIAVI</name>
<dbReference type="RefSeq" id="XP_028136478.1">
    <property type="nucleotide sequence ID" value="XM_028280677.1"/>
</dbReference>
<reference evidence="2" key="1">
    <citation type="submission" date="2025-08" db="UniProtKB">
        <authorList>
            <consortium name="RefSeq"/>
        </authorList>
    </citation>
    <scope>IDENTIFICATION</scope>
    <source>
        <tissue evidence="2">Whole insect</tissue>
    </source>
</reference>
<sequence>MKLYLLIIAVICISNVHSDHPVKPVEITEENFAALVDALKKLLELYKNPEHIHKQVVQKVHELKDALSITTNERSLIPDLQKLLATIYYGLGGVIKLLLPPNRDLFDIAADVAATIASHLVHDNKPLLDLLEKVIIAVSSIARVAVTSALDIIIPPIPYITPLNRA</sequence>
<dbReference type="InParanoid" id="A0A6P7FU25"/>
<proteinExistence type="predicted"/>
<accession>A0A6P7FU25</accession>
<feature type="signal peptide" evidence="1">
    <location>
        <begin position="1"/>
        <end position="18"/>
    </location>
</feature>
<gene>
    <name evidence="2" type="primary">LOC114331182</name>
</gene>
<protein>
    <submittedName>
        <fullName evidence="2">Uncharacterized protein LOC114331182</fullName>
    </submittedName>
</protein>
<organism evidence="2">
    <name type="scientific">Diabrotica virgifera virgifera</name>
    <name type="common">western corn rootworm</name>
    <dbReference type="NCBI Taxonomy" id="50390"/>
    <lineage>
        <taxon>Eukaryota</taxon>
        <taxon>Metazoa</taxon>
        <taxon>Ecdysozoa</taxon>
        <taxon>Arthropoda</taxon>
        <taxon>Hexapoda</taxon>
        <taxon>Insecta</taxon>
        <taxon>Pterygota</taxon>
        <taxon>Neoptera</taxon>
        <taxon>Endopterygota</taxon>
        <taxon>Coleoptera</taxon>
        <taxon>Polyphaga</taxon>
        <taxon>Cucujiformia</taxon>
        <taxon>Chrysomeloidea</taxon>
        <taxon>Chrysomelidae</taxon>
        <taxon>Galerucinae</taxon>
        <taxon>Diabroticina</taxon>
        <taxon>Diabroticites</taxon>
        <taxon>Diabrotica</taxon>
    </lineage>
</organism>
<evidence type="ECO:0000313" key="2">
    <source>
        <dbReference type="RefSeq" id="XP_028136478.1"/>
    </source>
</evidence>
<evidence type="ECO:0000256" key="1">
    <source>
        <dbReference type="SAM" id="SignalP"/>
    </source>
</evidence>
<feature type="chain" id="PRO_5028101561" evidence="1">
    <location>
        <begin position="19"/>
        <end position="166"/>
    </location>
</feature>
<dbReference type="OrthoDB" id="10339514at2759"/>
<dbReference type="AlphaFoldDB" id="A0A6P7FU25"/>
<keyword evidence="1" id="KW-0732">Signal</keyword>